<evidence type="ECO:0000313" key="8">
    <source>
        <dbReference type="Proteomes" id="UP001596445"/>
    </source>
</evidence>
<keyword evidence="4 5" id="KW-0472">Membrane</keyword>
<evidence type="ECO:0000256" key="4">
    <source>
        <dbReference type="ARBA" id="ARBA00023136"/>
    </source>
</evidence>
<evidence type="ECO:0000256" key="1">
    <source>
        <dbReference type="ARBA" id="ARBA00004141"/>
    </source>
</evidence>
<evidence type="ECO:0000259" key="6">
    <source>
        <dbReference type="Pfam" id="PF12698"/>
    </source>
</evidence>
<evidence type="ECO:0000313" key="7">
    <source>
        <dbReference type="EMBL" id="MFC7059275.1"/>
    </source>
</evidence>
<comment type="subcellular location">
    <subcellularLocation>
        <location evidence="1">Membrane</location>
        <topology evidence="1">Multi-pass membrane protein</topology>
    </subcellularLocation>
</comment>
<dbReference type="Proteomes" id="UP001596445">
    <property type="component" value="Unassembled WGS sequence"/>
</dbReference>
<reference evidence="7 8" key="1">
    <citation type="journal article" date="2019" name="Int. J. Syst. Evol. Microbiol.">
        <title>The Global Catalogue of Microorganisms (GCM) 10K type strain sequencing project: providing services to taxonomists for standard genome sequencing and annotation.</title>
        <authorList>
            <consortium name="The Broad Institute Genomics Platform"/>
            <consortium name="The Broad Institute Genome Sequencing Center for Infectious Disease"/>
            <person name="Wu L."/>
            <person name="Ma J."/>
        </authorList>
    </citation>
    <scope>NUCLEOTIDE SEQUENCE [LARGE SCALE GENOMIC DNA]</scope>
    <source>
        <strain evidence="7 8">JCM 30072</strain>
    </source>
</reference>
<dbReference type="InterPro" id="IPR052902">
    <property type="entry name" value="ABC-2_transporter"/>
</dbReference>
<accession>A0ABD5W1Q8</accession>
<dbReference type="RefSeq" id="WP_382186953.1">
    <property type="nucleotide sequence ID" value="NZ_JBHSZI010000001.1"/>
</dbReference>
<dbReference type="EMBL" id="JBHSZI010000001">
    <property type="protein sequence ID" value="MFC7059275.1"/>
    <property type="molecule type" value="Genomic_DNA"/>
</dbReference>
<keyword evidence="2 5" id="KW-0812">Transmembrane</keyword>
<dbReference type="AlphaFoldDB" id="A0ABD5W1Q8"/>
<keyword evidence="8" id="KW-1185">Reference proteome</keyword>
<proteinExistence type="predicted"/>
<feature type="transmembrane region" description="Helical" evidence="5">
    <location>
        <begin position="25"/>
        <end position="48"/>
    </location>
</feature>
<sequence length="144" mass="14865">MGVEEPAAAVEAQQRGDPALGAVDYFLPAFIVAMVLINGVMTVPSAVADFKRDGTLKRLAATPLRKREWILANVIQQSLLAVAIALVMVAVAWVLFGVTAVPGPLALGVLVLGSVAFTALGMVVGGTIQDPGSAISLGVPSRFR</sequence>
<evidence type="ECO:0000256" key="2">
    <source>
        <dbReference type="ARBA" id="ARBA00022692"/>
    </source>
</evidence>
<dbReference type="Pfam" id="PF12698">
    <property type="entry name" value="ABC2_membrane_3"/>
    <property type="match status" value="1"/>
</dbReference>
<feature type="transmembrane region" description="Helical" evidence="5">
    <location>
        <begin position="105"/>
        <end position="128"/>
    </location>
</feature>
<name>A0ABD5W1Q8_9EURY</name>
<organism evidence="7 8">
    <name type="scientific">Halovenus salina</name>
    <dbReference type="NCBI Taxonomy" id="1510225"/>
    <lineage>
        <taxon>Archaea</taxon>
        <taxon>Methanobacteriati</taxon>
        <taxon>Methanobacteriota</taxon>
        <taxon>Stenosarchaea group</taxon>
        <taxon>Halobacteria</taxon>
        <taxon>Halobacteriales</taxon>
        <taxon>Haloarculaceae</taxon>
        <taxon>Halovenus</taxon>
    </lineage>
</organism>
<evidence type="ECO:0000256" key="5">
    <source>
        <dbReference type="SAM" id="Phobius"/>
    </source>
</evidence>
<feature type="transmembrane region" description="Helical" evidence="5">
    <location>
        <begin position="69"/>
        <end position="93"/>
    </location>
</feature>
<evidence type="ECO:0000256" key="3">
    <source>
        <dbReference type="ARBA" id="ARBA00022989"/>
    </source>
</evidence>
<dbReference type="GO" id="GO:0016020">
    <property type="term" value="C:membrane"/>
    <property type="evidence" value="ECO:0007669"/>
    <property type="project" value="UniProtKB-SubCell"/>
</dbReference>
<keyword evidence="3 5" id="KW-1133">Transmembrane helix</keyword>
<dbReference type="InterPro" id="IPR013525">
    <property type="entry name" value="ABC2_TM"/>
</dbReference>
<protein>
    <submittedName>
        <fullName evidence="7">ABC transporter permease</fullName>
    </submittedName>
</protein>
<comment type="caution">
    <text evidence="7">The sequence shown here is derived from an EMBL/GenBank/DDBJ whole genome shotgun (WGS) entry which is preliminary data.</text>
</comment>
<dbReference type="PANTHER" id="PTHR43027:SF2">
    <property type="entry name" value="TRANSPORT PERMEASE PROTEIN"/>
    <property type="match status" value="1"/>
</dbReference>
<feature type="domain" description="ABC-2 type transporter transmembrane" evidence="6">
    <location>
        <begin position="15"/>
        <end position="139"/>
    </location>
</feature>
<gene>
    <name evidence="7" type="ORF">ACFQQG_15230</name>
</gene>
<dbReference type="PANTHER" id="PTHR43027">
    <property type="entry name" value="DOXORUBICIN RESISTANCE ABC TRANSPORTER PERMEASE PROTEIN DRRC-RELATED"/>
    <property type="match status" value="1"/>
</dbReference>